<dbReference type="InterPro" id="IPR043502">
    <property type="entry name" value="DNA/RNA_pol_sf"/>
</dbReference>
<dbReference type="CDD" id="cd01651">
    <property type="entry name" value="RT_G2_intron"/>
    <property type="match status" value="1"/>
</dbReference>
<evidence type="ECO:0000313" key="4">
    <source>
        <dbReference type="Proteomes" id="UP000198744"/>
    </source>
</evidence>
<evidence type="ECO:0000259" key="2">
    <source>
        <dbReference type="PROSITE" id="PS50878"/>
    </source>
</evidence>
<dbReference type="Proteomes" id="UP000198744">
    <property type="component" value="Unassembled WGS sequence"/>
</dbReference>
<evidence type="ECO:0000313" key="3">
    <source>
        <dbReference type="EMBL" id="SEM22754.1"/>
    </source>
</evidence>
<keyword evidence="3" id="KW-0808">Transferase</keyword>
<sequence>MSSQDMMNPYGEVPMGRIVESYDPNERLLEWILSKENMAVAWKRVKANRGAPGIDGIAIEQFPDHTRPFWTGIRESLLTGKYQPSPVRRVEIPKPTGGTRPLGIPTVLDRLIQQAIAQVLTPIFEPTFSDSSFGFRPGRSAHHAVYKVRAYIREGYRIAVDMDLPKFFDTVNHDVLMHRVARKVRDKRLLRLIGKYLRAGVINQDRLQETHLGVTPGGPL</sequence>
<dbReference type="InterPro" id="IPR051083">
    <property type="entry name" value="GrpII_Intron_Splice-Mob/Def"/>
</dbReference>
<gene>
    <name evidence="3" type="ORF">SAMN04489760_10750</name>
</gene>
<proteinExistence type="inferred from homology"/>
<dbReference type="EMBL" id="FOBS01000007">
    <property type="protein sequence ID" value="SEM22754.1"/>
    <property type="molecule type" value="Genomic_DNA"/>
</dbReference>
<dbReference type="InterPro" id="IPR000477">
    <property type="entry name" value="RT_dom"/>
</dbReference>
<protein>
    <submittedName>
        <fullName evidence="3">Group II intron reverse transcriptase/maturase</fullName>
    </submittedName>
</protein>
<keyword evidence="3" id="KW-0548">Nucleotidyltransferase</keyword>
<dbReference type="AlphaFoldDB" id="A0A1H7WN64"/>
<dbReference type="PANTHER" id="PTHR34047">
    <property type="entry name" value="NUCLEAR INTRON MATURASE 1, MITOCHONDRIAL-RELATED"/>
    <property type="match status" value="1"/>
</dbReference>
<dbReference type="PROSITE" id="PS50878">
    <property type="entry name" value="RT_POL"/>
    <property type="match status" value="1"/>
</dbReference>
<organism evidence="3 4">
    <name type="scientific">Syntrophus gentianae</name>
    <dbReference type="NCBI Taxonomy" id="43775"/>
    <lineage>
        <taxon>Bacteria</taxon>
        <taxon>Pseudomonadati</taxon>
        <taxon>Thermodesulfobacteriota</taxon>
        <taxon>Syntrophia</taxon>
        <taxon>Syntrophales</taxon>
        <taxon>Syntrophaceae</taxon>
        <taxon>Syntrophus</taxon>
    </lineage>
</organism>
<accession>A0A1H7WN64</accession>
<name>A0A1H7WN64_9BACT</name>
<evidence type="ECO:0000256" key="1">
    <source>
        <dbReference type="ARBA" id="ARBA00034120"/>
    </source>
</evidence>
<feature type="domain" description="Reverse transcriptase" evidence="2">
    <location>
        <begin position="73"/>
        <end position="220"/>
    </location>
</feature>
<dbReference type="Pfam" id="PF00078">
    <property type="entry name" value="RVT_1"/>
    <property type="match status" value="1"/>
</dbReference>
<dbReference type="GO" id="GO:0003964">
    <property type="term" value="F:RNA-directed DNA polymerase activity"/>
    <property type="evidence" value="ECO:0007669"/>
    <property type="project" value="UniProtKB-KW"/>
</dbReference>
<dbReference type="PANTHER" id="PTHR34047:SF8">
    <property type="entry name" value="PROTEIN YKFC"/>
    <property type="match status" value="1"/>
</dbReference>
<comment type="similarity">
    <text evidence="1">Belongs to the bacterial reverse transcriptase family.</text>
</comment>
<reference evidence="3 4" key="1">
    <citation type="submission" date="2016-10" db="EMBL/GenBank/DDBJ databases">
        <authorList>
            <person name="de Groot N.N."/>
        </authorList>
    </citation>
    <scope>NUCLEOTIDE SEQUENCE [LARGE SCALE GENOMIC DNA]</scope>
    <source>
        <strain evidence="3 4">DSM 8423</strain>
    </source>
</reference>
<dbReference type="SUPFAM" id="SSF56672">
    <property type="entry name" value="DNA/RNA polymerases"/>
    <property type="match status" value="1"/>
</dbReference>
<keyword evidence="3" id="KW-0695">RNA-directed DNA polymerase</keyword>
<keyword evidence="4" id="KW-1185">Reference proteome</keyword>